<feature type="transmembrane region" description="Helical" evidence="5">
    <location>
        <begin position="153"/>
        <end position="175"/>
    </location>
</feature>
<sequence length="231" mass="25505">MRTYYLKPPNISWGLVFPLAWTAMFFIKSGRGLDNLLSLLPGVVAVSILFGTTSMLAVTVTFEKKNRSFERLLLAPISLELLMLAKTGGAILFGVANAFVPVAIAAFFTDLAPVVWAVFVPAVIMIAIASTFLGLFIAVAVSEVFEAQTFSNFFRFPMIFLCGLFFPVSRLPVFLRPLSYVLPLTYGADLLHGAVGSGYNMPFWLDLCVLAVFCIGLFVLSLRNIKRRWIL</sequence>
<proteinExistence type="inferred from homology"/>
<dbReference type="PIRSF" id="PIRSF006648">
    <property type="entry name" value="DrrB"/>
    <property type="match status" value="1"/>
</dbReference>
<feature type="transmembrane region" description="Helical" evidence="5">
    <location>
        <begin position="12"/>
        <end position="30"/>
    </location>
</feature>
<feature type="transmembrane region" description="Helical" evidence="5">
    <location>
        <begin position="36"/>
        <end position="62"/>
    </location>
</feature>
<evidence type="ECO:0000256" key="2">
    <source>
        <dbReference type="ARBA" id="ARBA00022692"/>
    </source>
</evidence>
<dbReference type="PANTHER" id="PTHR43229:SF2">
    <property type="entry name" value="NODULATION PROTEIN J"/>
    <property type="match status" value="1"/>
</dbReference>
<reference evidence="7 8" key="1">
    <citation type="journal article" date="2016" name="Nat. Commun.">
        <title>Thousands of microbial genomes shed light on interconnected biogeochemical processes in an aquifer system.</title>
        <authorList>
            <person name="Anantharaman K."/>
            <person name="Brown C.T."/>
            <person name="Hug L.A."/>
            <person name="Sharon I."/>
            <person name="Castelle C.J."/>
            <person name="Probst A.J."/>
            <person name="Thomas B.C."/>
            <person name="Singh A."/>
            <person name="Wilkins M.J."/>
            <person name="Karaoz U."/>
            <person name="Brodie E.L."/>
            <person name="Williams K.H."/>
            <person name="Hubbard S.S."/>
            <person name="Banfield J.F."/>
        </authorList>
    </citation>
    <scope>NUCLEOTIDE SEQUENCE [LARGE SCALE GENOMIC DNA]</scope>
</reference>
<keyword evidence="2 5" id="KW-0812">Transmembrane</keyword>
<feature type="transmembrane region" description="Helical" evidence="5">
    <location>
        <begin position="203"/>
        <end position="222"/>
    </location>
</feature>
<keyword evidence="4 5" id="KW-0472">Membrane</keyword>
<dbReference type="PRINTS" id="PR00164">
    <property type="entry name" value="ABC2TRNSPORT"/>
</dbReference>
<feature type="transmembrane region" description="Helical" evidence="5">
    <location>
        <begin position="114"/>
        <end position="141"/>
    </location>
</feature>
<evidence type="ECO:0000259" key="6">
    <source>
        <dbReference type="PROSITE" id="PS51012"/>
    </source>
</evidence>
<evidence type="ECO:0000256" key="3">
    <source>
        <dbReference type="ARBA" id="ARBA00022989"/>
    </source>
</evidence>
<dbReference type="InterPro" id="IPR013525">
    <property type="entry name" value="ABC2_TM"/>
</dbReference>
<dbReference type="Pfam" id="PF01061">
    <property type="entry name" value="ABC2_membrane"/>
    <property type="match status" value="1"/>
</dbReference>
<comment type="caution">
    <text evidence="7">The sequence shown here is derived from an EMBL/GenBank/DDBJ whole genome shotgun (WGS) entry which is preliminary data.</text>
</comment>
<dbReference type="EMBL" id="MEUM01000022">
    <property type="protein sequence ID" value="OGC43409.1"/>
    <property type="molecule type" value="Genomic_DNA"/>
</dbReference>
<dbReference type="GO" id="GO:0140359">
    <property type="term" value="F:ABC-type transporter activity"/>
    <property type="evidence" value="ECO:0007669"/>
    <property type="project" value="InterPro"/>
</dbReference>
<feature type="transmembrane region" description="Helical" evidence="5">
    <location>
        <begin position="83"/>
        <end position="108"/>
    </location>
</feature>
<accession>A0A1F4UEP3</accession>
<comment type="similarity">
    <text evidence="5">Belongs to the ABC-2 integral membrane protein family.</text>
</comment>
<protein>
    <recommendedName>
        <fullName evidence="5">Transport permease protein</fullName>
    </recommendedName>
</protein>
<keyword evidence="5" id="KW-0813">Transport</keyword>
<evidence type="ECO:0000256" key="5">
    <source>
        <dbReference type="RuleBase" id="RU361157"/>
    </source>
</evidence>
<dbReference type="InterPro" id="IPR047817">
    <property type="entry name" value="ABC2_TM_bact-type"/>
</dbReference>
<organism evidence="7 8">
    <name type="scientific">candidate division WOR-3 bacterium RBG_13_43_14</name>
    <dbReference type="NCBI Taxonomy" id="1802590"/>
    <lineage>
        <taxon>Bacteria</taxon>
        <taxon>Bacteria division WOR-3</taxon>
    </lineage>
</organism>
<comment type="subcellular location">
    <subcellularLocation>
        <location evidence="5">Cell membrane</location>
        <topology evidence="5">Multi-pass membrane protein</topology>
    </subcellularLocation>
    <subcellularLocation>
        <location evidence="1">Membrane</location>
        <topology evidence="1">Multi-pass membrane protein</topology>
    </subcellularLocation>
</comment>
<dbReference type="PANTHER" id="PTHR43229">
    <property type="entry name" value="NODULATION PROTEIN J"/>
    <property type="match status" value="1"/>
</dbReference>
<keyword evidence="3 5" id="KW-1133">Transmembrane helix</keyword>
<evidence type="ECO:0000313" key="7">
    <source>
        <dbReference type="EMBL" id="OGC43409.1"/>
    </source>
</evidence>
<dbReference type="Proteomes" id="UP000177025">
    <property type="component" value="Unassembled WGS sequence"/>
</dbReference>
<evidence type="ECO:0000256" key="1">
    <source>
        <dbReference type="ARBA" id="ARBA00004141"/>
    </source>
</evidence>
<dbReference type="PROSITE" id="PS51012">
    <property type="entry name" value="ABC_TM2"/>
    <property type="match status" value="1"/>
</dbReference>
<dbReference type="AlphaFoldDB" id="A0A1F4UEP3"/>
<dbReference type="GO" id="GO:0043190">
    <property type="term" value="C:ATP-binding cassette (ABC) transporter complex"/>
    <property type="evidence" value="ECO:0007669"/>
    <property type="project" value="InterPro"/>
</dbReference>
<gene>
    <name evidence="7" type="ORF">A2Y85_07670</name>
</gene>
<keyword evidence="5" id="KW-1003">Cell membrane</keyword>
<evidence type="ECO:0000256" key="4">
    <source>
        <dbReference type="ARBA" id="ARBA00023136"/>
    </source>
</evidence>
<name>A0A1F4UEP3_UNCW3</name>
<evidence type="ECO:0000313" key="8">
    <source>
        <dbReference type="Proteomes" id="UP000177025"/>
    </source>
</evidence>
<feature type="domain" description="ABC transmembrane type-2" evidence="6">
    <location>
        <begin position="1"/>
        <end position="228"/>
    </location>
</feature>
<dbReference type="InterPro" id="IPR051784">
    <property type="entry name" value="Nod_factor_ABC_transporter"/>
</dbReference>
<dbReference type="InterPro" id="IPR000412">
    <property type="entry name" value="ABC_2_transport"/>
</dbReference>